<dbReference type="Proteomes" id="UP000184356">
    <property type="component" value="Unassembled WGS sequence"/>
</dbReference>
<dbReference type="AlphaFoldDB" id="A0A1L9TZS4"/>
<evidence type="ECO:0000313" key="1">
    <source>
        <dbReference type="EMBL" id="OJJ64905.1"/>
    </source>
</evidence>
<name>A0A1L9TZS4_9EURO</name>
<dbReference type="VEuPathDB" id="FungiDB:ASPSYDRAFT_356974"/>
<gene>
    <name evidence="1" type="ORF">ASPSYDRAFT_356974</name>
</gene>
<proteinExistence type="predicted"/>
<sequence length="214" mass="24194">MSSRHSPGYLSTPSFSNIQQLLRLPLRELQTALVVPSDHTLCEISHIHNNMTWNLHHCFFAPSLSATTCFSGLGELWIARCATLLMSIKQAGAHAISLLYFTNTTPRRITILGCLLCRLPRKYLGRESITFLYSLDTFRPRWRGGVSKHGFVSTVASRQMILWTVSIPRTDMRFALQSLVNAGSPSGANSAPTIGNRLWTERLWHTRQFEMMES</sequence>
<dbReference type="RefSeq" id="XP_040708711.1">
    <property type="nucleotide sequence ID" value="XM_040845358.1"/>
</dbReference>
<dbReference type="EMBL" id="KV878582">
    <property type="protein sequence ID" value="OJJ64905.1"/>
    <property type="molecule type" value="Genomic_DNA"/>
</dbReference>
<keyword evidence="2" id="KW-1185">Reference proteome</keyword>
<accession>A0A1L9TZS4</accession>
<dbReference type="GeneID" id="63761431"/>
<reference evidence="2" key="1">
    <citation type="journal article" date="2017" name="Genome Biol.">
        <title>Comparative genomics reveals high biological diversity and specific adaptations in the industrially and medically important fungal genus Aspergillus.</title>
        <authorList>
            <person name="de Vries R.P."/>
            <person name="Riley R."/>
            <person name="Wiebenga A."/>
            <person name="Aguilar-Osorio G."/>
            <person name="Amillis S."/>
            <person name="Uchima C.A."/>
            <person name="Anderluh G."/>
            <person name="Asadollahi M."/>
            <person name="Askin M."/>
            <person name="Barry K."/>
            <person name="Battaglia E."/>
            <person name="Bayram O."/>
            <person name="Benocci T."/>
            <person name="Braus-Stromeyer S.A."/>
            <person name="Caldana C."/>
            <person name="Canovas D."/>
            <person name="Cerqueira G.C."/>
            <person name="Chen F."/>
            <person name="Chen W."/>
            <person name="Choi C."/>
            <person name="Clum A."/>
            <person name="Dos Santos R.A."/>
            <person name="Damasio A.R."/>
            <person name="Diallinas G."/>
            <person name="Emri T."/>
            <person name="Fekete E."/>
            <person name="Flipphi M."/>
            <person name="Freyberg S."/>
            <person name="Gallo A."/>
            <person name="Gournas C."/>
            <person name="Habgood R."/>
            <person name="Hainaut M."/>
            <person name="Harispe M.L."/>
            <person name="Henrissat B."/>
            <person name="Hilden K.S."/>
            <person name="Hope R."/>
            <person name="Hossain A."/>
            <person name="Karabika E."/>
            <person name="Karaffa L."/>
            <person name="Karanyi Z."/>
            <person name="Krasevec N."/>
            <person name="Kuo A."/>
            <person name="Kusch H."/>
            <person name="LaButti K."/>
            <person name="Lagendijk E.L."/>
            <person name="Lapidus A."/>
            <person name="Levasseur A."/>
            <person name="Lindquist E."/>
            <person name="Lipzen A."/>
            <person name="Logrieco A.F."/>
            <person name="MacCabe A."/>
            <person name="Maekelae M.R."/>
            <person name="Malavazi I."/>
            <person name="Melin P."/>
            <person name="Meyer V."/>
            <person name="Mielnichuk N."/>
            <person name="Miskei M."/>
            <person name="Molnar A.P."/>
            <person name="Mule G."/>
            <person name="Ngan C.Y."/>
            <person name="Orejas M."/>
            <person name="Orosz E."/>
            <person name="Ouedraogo J.P."/>
            <person name="Overkamp K.M."/>
            <person name="Park H.-S."/>
            <person name="Perrone G."/>
            <person name="Piumi F."/>
            <person name="Punt P.J."/>
            <person name="Ram A.F."/>
            <person name="Ramon A."/>
            <person name="Rauscher S."/>
            <person name="Record E."/>
            <person name="Riano-Pachon D.M."/>
            <person name="Robert V."/>
            <person name="Roehrig J."/>
            <person name="Ruller R."/>
            <person name="Salamov A."/>
            <person name="Salih N.S."/>
            <person name="Samson R.A."/>
            <person name="Sandor E."/>
            <person name="Sanguinetti M."/>
            <person name="Schuetze T."/>
            <person name="Sepcic K."/>
            <person name="Shelest E."/>
            <person name="Sherlock G."/>
            <person name="Sophianopoulou V."/>
            <person name="Squina F.M."/>
            <person name="Sun H."/>
            <person name="Susca A."/>
            <person name="Todd R.B."/>
            <person name="Tsang A."/>
            <person name="Unkles S.E."/>
            <person name="van de Wiele N."/>
            <person name="van Rossen-Uffink D."/>
            <person name="Oliveira J.V."/>
            <person name="Vesth T.C."/>
            <person name="Visser J."/>
            <person name="Yu J.-H."/>
            <person name="Zhou M."/>
            <person name="Andersen M.R."/>
            <person name="Archer D.B."/>
            <person name="Baker S.E."/>
            <person name="Benoit I."/>
            <person name="Brakhage A.A."/>
            <person name="Braus G.H."/>
            <person name="Fischer R."/>
            <person name="Frisvad J.C."/>
            <person name="Goldman G.H."/>
            <person name="Houbraken J."/>
            <person name="Oakley B."/>
            <person name="Pocsi I."/>
            <person name="Scazzocchio C."/>
            <person name="Seiboth B."/>
            <person name="vanKuyk P.A."/>
            <person name="Wortman J."/>
            <person name="Dyer P.S."/>
            <person name="Grigoriev I.V."/>
        </authorList>
    </citation>
    <scope>NUCLEOTIDE SEQUENCE [LARGE SCALE GENOMIC DNA]</scope>
    <source>
        <strain evidence="2">CBS 593.65</strain>
    </source>
</reference>
<evidence type="ECO:0000313" key="2">
    <source>
        <dbReference type="Proteomes" id="UP000184356"/>
    </source>
</evidence>
<protein>
    <submittedName>
        <fullName evidence="1">Uncharacterized protein</fullName>
    </submittedName>
</protein>
<organism evidence="1 2">
    <name type="scientific">Aspergillus sydowii CBS 593.65</name>
    <dbReference type="NCBI Taxonomy" id="1036612"/>
    <lineage>
        <taxon>Eukaryota</taxon>
        <taxon>Fungi</taxon>
        <taxon>Dikarya</taxon>
        <taxon>Ascomycota</taxon>
        <taxon>Pezizomycotina</taxon>
        <taxon>Eurotiomycetes</taxon>
        <taxon>Eurotiomycetidae</taxon>
        <taxon>Eurotiales</taxon>
        <taxon>Aspergillaceae</taxon>
        <taxon>Aspergillus</taxon>
        <taxon>Aspergillus subgen. Nidulantes</taxon>
    </lineage>
</organism>